<comment type="caution">
    <text evidence="2">The sequence shown here is derived from an EMBL/GenBank/DDBJ whole genome shotgun (WGS) entry which is preliminary data.</text>
</comment>
<reference evidence="2" key="1">
    <citation type="journal article" date="2014" name="Front. Microbiol.">
        <title>High frequency of phylogenetically diverse reductive dehalogenase-homologous genes in deep subseafloor sedimentary metagenomes.</title>
        <authorList>
            <person name="Kawai M."/>
            <person name="Futagami T."/>
            <person name="Toyoda A."/>
            <person name="Takaki Y."/>
            <person name="Nishi S."/>
            <person name="Hori S."/>
            <person name="Arai W."/>
            <person name="Tsubouchi T."/>
            <person name="Morono Y."/>
            <person name="Uchiyama I."/>
            <person name="Ito T."/>
            <person name="Fujiyama A."/>
            <person name="Inagaki F."/>
            <person name="Takami H."/>
        </authorList>
    </citation>
    <scope>NUCLEOTIDE SEQUENCE</scope>
    <source>
        <strain evidence="2">Expedition CK06-06</strain>
    </source>
</reference>
<dbReference type="AlphaFoldDB" id="X1G2R5"/>
<protein>
    <recommendedName>
        <fullName evidence="1">Transcription regulator AsnC/Lrp ligand binding domain-containing protein</fullName>
    </recommendedName>
</protein>
<dbReference type="InterPro" id="IPR011008">
    <property type="entry name" value="Dimeric_a/b-barrel"/>
</dbReference>
<dbReference type="Gene3D" id="3.30.70.920">
    <property type="match status" value="1"/>
</dbReference>
<feature type="domain" description="Transcription regulator AsnC/Lrp ligand binding" evidence="1">
    <location>
        <begin position="7"/>
        <end position="69"/>
    </location>
</feature>
<dbReference type="InterPro" id="IPR019887">
    <property type="entry name" value="Tscrpt_reg_AsnC/Lrp_C"/>
</dbReference>
<evidence type="ECO:0000313" key="2">
    <source>
        <dbReference type="EMBL" id="GAH51522.1"/>
    </source>
</evidence>
<dbReference type="EMBL" id="BARU01023300">
    <property type="protein sequence ID" value="GAH51522.1"/>
    <property type="molecule type" value="Genomic_DNA"/>
</dbReference>
<evidence type="ECO:0000259" key="1">
    <source>
        <dbReference type="Pfam" id="PF01037"/>
    </source>
</evidence>
<accession>X1G2R5</accession>
<gene>
    <name evidence="2" type="ORF">S03H2_37830</name>
</gene>
<name>X1G2R5_9ZZZZ</name>
<organism evidence="2">
    <name type="scientific">marine sediment metagenome</name>
    <dbReference type="NCBI Taxonomy" id="412755"/>
    <lineage>
        <taxon>unclassified sequences</taxon>
        <taxon>metagenomes</taxon>
        <taxon>ecological metagenomes</taxon>
    </lineage>
</organism>
<proteinExistence type="predicted"/>
<dbReference type="Pfam" id="PF01037">
    <property type="entry name" value="AsnC_trans_reg"/>
    <property type="match status" value="1"/>
</dbReference>
<dbReference type="SUPFAM" id="SSF54909">
    <property type="entry name" value="Dimeric alpha+beta barrel"/>
    <property type="match status" value="1"/>
</dbReference>
<sequence length="77" mass="8351">MTKKAFVLINTAEGKAREVSDSIKQRNGVVSAHTVTGPYDVIAVVEAEDFTEMGNIVTAKIAHISGVDRWTVCAEHH</sequence>